<dbReference type="Gene3D" id="2.60.120.380">
    <property type="match status" value="1"/>
</dbReference>
<evidence type="ECO:0008006" key="4">
    <source>
        <dbReference type="Google" id="ProtNLM"/>
    </source>
</evidence>
<feature type="chain" id="PRO_5043862660" description="Peptidase S1" evidence="2">
    <location>
        <begin position="32"/>
        <end position="241"/>
    </location>
</feature>
<evidence type="ECO:0000256" key="1">
    <source>
        <dbReference type="SAM" id="MobiDB-lite"/>
    </source>
</evidence>
<proteinExistence type="predicted"/>
<evidence type="ECO:0000313" key="3">
    <source>
        <dbReference type="EMBL" id="XBO71777.1"/>
    </source>
</evidence>
<feature type="signal peptide" evidence="2">
    <location>
        <begin position="1"/>
        <end position="31"/>
    </location>
</feature>
<accession>A0AAU7KJB6</accession>
<sequence>MPPFARTSLILALPLLTTACAGMSTSKPAVAQQLDWSAAPVYSTLTLSAGFQPDPQTLDVMAGGNTRASVVSADCAGFVNAEAPDVDINYTAGSYPLKIAATSASDTTLVVYDASGIWHCSDDADGTDPAVVLTSPPSGNYNVWVGSYDGSGQLAPATLVVSESLSTSSAASAGASASASSSYVGGEIEWGDDGSQWSHDGECDDPRFAGPGVASGNIEADRFHDASDCRSLYEQGRLYLR</sequence>
<keyword evidence="2" id="KW-0732">Signal</keyword>
<reference evidence="3" key="1">
    <citation type="submission" date="2022-06" db="EMBL/GenBank/DDBJ databases">
        <title>A novel DMS-producing enzyme.</title>
        <authorList>
            <person name="Zhang Y."/>
        </authorList>
    </citation>
    <scope>NUCLEOTIDE SEQUENCE</scope>
    <source>
        <strain evidence="3">RT37</strain>
    </source>
</reference>
<feature type="region of interest" description="Disordered" evidence="1">
    <location>
        <begin position="190"/>
        <end position="211"/>
    </location>
</feature>
<dbReference type="EMBL" id="CP098827">
    <property type="protein sequence ID" value="XBO71777.1"/>
    <property type="molecule type" value="Genomic_DNA"/>
</dbReference>
<organism evidence="3">
    <name type="scientific">Halomonas sp. RT37</name>
    <dbReference type="NCBI Taxonomy" id="2950872"/>
    <lineage>
        <taxon>Bacteria</taxon>
        <taxon>Pseudomonadati</taxon>
        <taxon>Pseudomonadota</taxon>
        <taxon>Gammaproteobacteria</taxon>
        <taxon>Oceanospirillales</taxon>
        <taxon>Halomonadaceae</taxon>
        <taxon>Halomonas</taxon>
    </lineage>
</organism>
<gene>
    <name evidence="3" type="ORF">NFG58_03405</name>
</gene>
<dbReference type="PROSITE" id="PS51257">
    <property type="entry name" value="PROKAR_LIPOPROTEIN"/>
    <property type="match status" value="1"/>
</dbReference>
<evidence type="ECO:0000256" key="2">
    <source>
        <dbReference type="SAM" id="SignalP"/>
    </source>
</evidence>
<protein>
    <recommendedName>
        <fullName evidence="4">Peptidase S1</fullName>
    </recommendedName>
</protein>
<name>A0AAU7KJB6_9GAMM</name>
<dbReference type="RefSeq" id="WP_052704305.1">
    <property type="nucleotide sequence ID" value="NZ_CP098827.1"/>
</dbReference>
<dbReference type="AlphaFoldDB" id="A0AAU7KJB6"/>